<reference evidence="2 3" key="1">
    <citation type="journal article" date="2013" name="Curr. Biol.">
        <title>The Genome of the Foraminiferan Reticulomyxa filosa.</title>
        <authorList>
            <person name="Glockner G."/>
            <person name="Hulsmann N."/>
            <person name="Schleicher M."/>
            <person name="Noegel A.A."/>
            <person name="Eichinger L."/>
            <person name="Gallinger C."/>
            <person name="Pawlowski J."/>
            <person name="Sierra R."/>
            <person name="Euteneuer U."/>
            <person name="Pillet L."/>
            <person name="Moustafa A."/>
            <person name="Platzer M."/>
            <person name="Groth M."/>
            <person name="Szafranski K."/>
            <person name="Schliwa M."/>
        </authorList>
    </citation>
    <scope>NUCLEOTIDE SEQUENCE [LARGE SCALE GENOMIC DNA]</scope>
</reference>
<evidence type="ECO:0000313" key="2">
    <source>
        <dbReference type="EMBL" id="ETO28798.1"/>
    </source>
</evidence>
<proteinExistence type="predicted"/>
<organism evidence="2 3">
    <name type="scientific">Reticulomyxa filosa</name>
    <dbReference type="NCBI Taxonomy" id="46433"/>
    <lineage>
        <taxon>Eukaryota</taxon>
        <taxon>Sar</taxon>
        <taxon>Rhizaria</taxon>
        <taxon>Retaria</taxon>
        <taxon>Foraminifera</taxon>
        <taxon>Monothalamids</taxon>
        <taxon>Reticulomyxidae</taxon>
        <taxon>Reticulomyxa</taxon>
    </lineage>
</organism>
<name>X6NS86_RETFI</name>
<keyword evidence="3" id="KW-1185">Reference proteome</keyword>
<protein>
    <submittedName>
        <fullName evidence="2">Uncharacterized protein</fullName>
    </submittedName>
</protein>
<sequence>MGSGCVSCKGIPPETNEKSENLSTRRLVPQNFRSLSRASDNDNSGNVSVTAIQSKGLGWNAKLDQLWMLRAKSQRKIEYYWTKLKQETEPALAKFYQDAIEFYHKQIEEIDRLIGHIRISNGCSWSQESDEMISLQYRQIVRTIRTQERKYHLKLTGSKDDSDDDF</sequence>
<dbReference type="AlphaFoldDB" id="X6NS86"/>
<accession>X6NS86</accession>
<comment type="caution">
    <text evidence="2">The sequence shown here is derived from an EMBL/GenBank/DDBJ whole genome shotgun (WGS) entry which is preliminary data.</text>
</comment>
<dbReference type="EMBL" id="ASPP01006455">
    <property type="protein sequence ID" value="ETO28798.1"/>
    <property type="molecule type" value="Genomic_DNA"/>
</dbReference>
<feature type="region of interest" description="Disordered" evidence="1">
    <location>
        <begin position="1"/>
        <end position="23"/>
    </location>
</feature>
<evidence type="ECO:0000313" key="3">
    <source>
        <dbReference type="Proteomes" id="UP000023152"/>
    </source>
</evidence>
<evidence type="ECO:0000256" key="1">
    <source>
        <dbReference type="SAM" id="MobiDB-lite"/>
    </source>
</evidence>
<dbReference type="Proteomes" id="UP000023152">
    <property type="component" value="Unassembled WGS sequence"/>
</dbReference>
<gene>
    <name evidence="2" type="ORF">RFI_08327</name>
</gene>